<proteinExistence type="predicted"/>
<dbReference type="HOGENOM" id="CLU_2406955_0_0_4"/>
<feature type="region of interest" description="Disordered" evidence="1">
    <location>
        <begin position="1"/>
        <end position="92"/>
    </location>
</feature>
<sequence length="92" mass="11030">MPNRRSVRPERAGPQRRRNRRGRHADRPRNGQSRARHSQSVFRNPYRRTCRGRRSDRRRRSHRDDRSRLNRLGNSSQLSFGPRHEPAARPEG</sequence>
<evidence type="ECO:0000256" key="1">
    <source>
        <dbReference type="SAM" id="MobiDB-lite"/>
    </source>
</evidence>
<reference evidence="2 3" key="1">
    <citation type="journal article" date="2005" name="Arch. Microbiol.">
        <title>The genome sequence of an anaerobic aromatic-degrading denitrifying bacterium, strain EbN1.</title>
        <authorList>
            <person name="Rabus R."/>
            <person name="Kube M."/>
            <person name="Heider J."/>
            <person name="Beck A."/>
            <person name="Heitmann K."/>
            <person name="Widdel F."/>
            <person name="Reinhardt R."/>
        </authorList>
    </citation>
    <scope>NUCLEOTIDE SEQUENCE [LARGE SCALE GENOMIC DNA]</scope>
    <source>
        <strain evidence="2 3">EbN1</strain>
    </source>
</reference>
<dbReference type="STRING" id="76114.ebA6109"/>
<dbReference type="KEGG" id="eba:ebA6109"/>
<accession>Q5NZ99</accession>
<evidence type="ECO:0000313" key="2">
    <source>
        <dbReference type="EMBL" id="CAI09615.1"/>
    </source>
</evidence>
<dbReference type="AlphaFoldDB" id="Q5NZ99"/>
<evidence type="ECO:0000313" key="3">
    <source>
        <dbReference type="Proteomes" id="UP000006552"/>
    </source>
</evidence>
<organism evidence="2 3">
    <name type="scientific">Aromatoleum aromaticum (strain DSM 19018 / LMG 30748 / EbN1)</name>
    <name type="common">Azoarcus sp. (strain EbN1)</name>
    <dbReference type="NCBI Taxonomy" id="76114"/>
    <lineage>
        <taxon>Bacteria</taxon>
        <taxon>Pseudomonadati</taxon>
        <taxon>Pseudomonadota</taxon>
        <taxon>Betaproteobacteria</taxon>
        <taxon>Rhodocyclales</taxon>
        <taxon>Rhodocyclaceae</taxon>
        <taxon>Aromatoleum</taxon>
    </lineage>
</organism>
<gene>
    <name evidence="2" type="ORF">ebA6109</name>
</gene>
<dbReference type="EMBL" id="CR555306">
    <property type="protein sequence ID" value="CAI09615.1"/>
    <property type="molecule type" value="Genomic_DNA"/>
</dbReference>
<protein>
    <submittedName>
        <fullName evidence="2">Uncharacterized protein</fullName>
    </submittedName>
</protein>
<name>Q5NZ99_AROAE</name>
<feature type="compositionally biased region" description="Basic and acidic residues" evidence="1">
    <location>
        <begin position="82"/>
        <end position="92"/>
    </location>
</feature>
<feature type="compositionally biased region" description="Basic residues" evidence="1">
    <location>
        <begin position="14"/>
        <end position="26"/>
    </location>
</feature>
<keyword evidence="3" id="KW-1185">Reference proteome</keyword>
<dbReference type="Proteomes" id="UP000006552">
    <property type="component" value="Chromosome"/>
</dbReference>
<feature type="compositionally biased region" description="Basic residues" evidence="1">
    <location>
        <begin position="45"/>
        <end position="61"/>
    </location>
</feature>